<feature type="region of interest" description="Disordered" evidence="1">
    <location>
        <begin position="106"/>
        <end position="125"/>
    </location>
</feature>
<feature type="compositionally biased region" description="Polar residues" evidence="1">
    <location>
        <begin position="202"/>
        <end position="218"/>
    </location>
</feature>
<feature type="compositionally biased region" description="Basic and acidic residues" evidence="1">
    <location>
        <begin position="903"/>
        <end position="915"/>
    </location>
</feature>
<evidence type="ECO:0000313" key="2">
    <source>
        <dbReference type="EMBL" id="EKC28525.1"/>
    </source>
</evidence>
<reference evidence="2" key="1">
    <citation type="journal article" date="2012" name="Nature">
        <title>The oyster genome reveals stress adaptation and complexity of shell formation.</title>
        <authorList>
            <person name="Zhang G."/>
            <person name="Fang X."/>
            <person name="Guo X."/>
            <person name="Li L."/>
            <person name="Luo R."/>
            <person name="Xu F."/>
            <person name="Yang P."/>
            <person name="Zhang L."/>
            <person name="Wang X."/>
            <person name="Qi H."/>
            <person name="Xiong Z."/>
            <person name="Que H."/>
            <person name="Xie Y."/>
            <person name="Holland P.W."/>
            <person name="Paps J."/>
            <person name="Zhu Y."/>
            <person name="Wu F."/>
            <person name="Chen Y."/>
            <person name="Wang J."/>
            <person name="Peng C."/>
            <person name="Meng J."/>
            <person name="Yang L."/>
            <person name="Liu J."/>
            <person name="Wen B."/>
            <person name="Zhang N."/>
            <person name="Huang Z."/>
            <person name="Zhu Q."/>
            <person name="Feng Y."/>
            <person name="Mount A."/>
            <person name="Hedgecock D."/>
            <person name="Xu Z."/>
            <person name="Liu Y."/>
            <person name="Domazet-Loso T."/>
            <person name="Du Y."/>
            <person name="Sun X."/>
            <person name="Zhang S."/>
            <person name="Liu B."/>
            <person name="Cheng P."/>
            <person name="Jiang X."/>
            <person name="Li J."/>
            <person name="Fan D."/>
            <person name="Wang W."/>
            <person name="Fu W."/>
            <person name="Wang T."/>
            <person name="Wang B."/>
            <person name="Zhang J."/>
            <person name="Peng Z."/>
            <person name="Li Y."/>
            <person name="Li N."/>
            <person name="Wang J."/>
            <person name="Chen M."/>
            <person name="He Y."/>
            <person name="Tan F."/>
            <person name="Song X."/>
            <person name="Zheng Q."/>
            <person name="Huang R."/>
            <person name="Yang H."/>
            <person name="Du X."/>
            <person name="Chen L."/>
            <person name="Yang M."/>
            <person name="Gaffney P.M."/>
            <person name="Wang S."/>
            <person name="Luo L."/>
            <person name="She Z."/>
            <person name="Ming Y."/>
            <person name="Huang W."/>
            <person name="Zhang S."/>
            <person name="Huang B."/>
            <person name="Zhang Y."/>
            <person name="Qu T."/>
            <person name="Ni P."/>
            <person name="Miao G."/>
            <person name="Wang J."/>
            <person name="Wang Q."/>
            <person name="Steinberg C.E."/>
            <person name="Wang H."/>
            <person name="Li N."/>
            <person name="Qian L."/>
            <person name="Zhang G."/>
            <person name="Li Y."/>
            <person name="Yang H."/>
            <person name="Liu X."/>
            <person name="Wang J."/>
            <person name="Yin Y."/>
            <person name="Wang J."/>
        </authorList>
    </citation>
    <scope>NUCLEOTIDE SEQUENCE [LARGE SCALE GENOMIC DNA]</scope>
    <source>
        <strain evidence="2">05x7-T-G4-1.051#20</strain>
    </source>
</reference>
<feature type="compositionally biased region" description="Basic residues" evidence="1">
    <location>
        <begin position="916"/>
        <end position="927"/>
    </location>
</feature>
<dbReference type="HOGENOM" id="CLU_299201_0_0_1"/>
<feature type="compositionally biased region" description="Polar residues" evidence="1">
    <location>
        <begin position="175"/>
        <end position="185"/>
    </location>
</feature>
<proteinExistence type="predicted"/>
<name>K1QI61_MAGGI</name>
<feature type="region of interest" description="Disordered" evidence="1">
    <location>
        <begin position="903"/>
        <end position="957"/>
    </location>
</feature>
<dbReference type="AlphaFoldDB" id="K1QI61"/>
<feature type="region of interest" description="Disordered" evidence="1">
    <location>
        <begin position="202"/>
        <end position="233"/>
    </location>
</feature>
<organism evidence="2">
    <name type="scientific">Magallana gigas</name>
    <name type="common">Pacific oyster</name>
    <name type="synonym">Crassostrea gigas</name>
    <dbReference type="NCBI Taxonomy" id="29159"/>
    <lineage>
        <taxon>Eukaryota</taxon>
        <taxon>Metazoa</taxon>
        <taxon>Spiralia</taxon>
        <taxon>Lophotrochozoa</taxon>
        <taxon>Mollusca</taxon>
        <taxon>Bivalvia</taxon>
        <taxon>Autobranchia</taxon>
        <taxon>Pteriomorphia</taxon>
        <taxon>Ostreida</taxon>
        <taxon>Ostreoidea</taxon>
        <taxon>Ostreidae</taxon>
        <taxon>Magallana</taxon>
    </lineage>
</organism>
<feature type="region of interest" description="Disordered" evidence="1">
    <location>
        <begin position="165"/>
        <end position="187"/>
    </location>
</feature>
<protein>
    <submittedName>
        <fullName evidence="2">Uncharacterized protein</fullName>
    </submittedName>
</protein>
<accession>K1QI61</accession>
<dbReference type="SMR" id="K1QI61"/>
<sequence length="1003" mass="108094">MCFERYSCDSGILLIRNDGTIQLKGDSKILGEYQLKHRLLAKVKPDGSMGVFMIPEEGVNKGKMFAVLPNGPGGTEGVGWERVVSGESSYLRPVFKQMGDTRIVNPNVHSYSKKPLPSKPEVIDLCDDSDVNSLQENPKTEGSKTSQSSEPTPVMLFTKDSASKLNPRSVVHPPTQWTTSNSHLEPSSRMCASVPITTKPISSASVPNSTRPLSSATVPNAAKPVSSAVNSNPTQTIVTAKSTTTATADTNSNSAAPNALVVKGTGSTGDVTRKIMTDIRDPQIKTAAPNGAKSHAAPSSVAVTLGQKQDLITQNTASMSLVQQQLHVVQNNAVKVKFLSLNSAGNIKPMSLNNLSTTQIQGINGSVSTKASLNSLNRNSLPLSVQSATRLPFSQVSVLGVPGLAIPAMTVPSNVSLATAKTQGTANVTLTASTTANATAFNPQQQPTIMINSVFSLAPVDPIKPWLNNGKNMPLSEVDFWTEAINLKIDTKVLKDKRVRKGCSVVLNRTTSHRPQKLRGCRFKDTQCNVACRKLFIKALMKDLTRKKLLKMKRRKLYSSLSLEIRKKEKSELGKTSEQLKVQNSNTPVSRDLLQNNTPTLNLQAASQVYAATMKNNNSVPNLPQSRYLLVRMNGQNVLFPSSSISSIPSVVPGTAPAVQASSMNNPRTLLGARLNLQPTSVMNPLRPNLPASTLHSVMSLPQLGSSSIINTSLPGTSISNVARPTTPAAGITSNSVLTGRNLTNSNLQAMLRTQQPVMRLSVPSSVPNTLTLGQVGAMSHNGPYPVALRAVNPSVRATCAMTVRRIGQLPASRPLMQSQLTSFSTQTPRMTSANNTLMRAQSTTLAQRSSTLHTTATTTLTTATSSVASAAVDEPVSGVAKSKVNKGIKYYFIPGGIKIKYEPKTSGYGDEKEKKQKKHKKHKRPRSPGSDSSDNGDNKKLKSHNGENDTSKILDDIVKVTNETDIEQLSKSEMSAERIKQLREKLHENQRKLEEYLRQVDK</sequence>
<evidence type="ECO:0000256" key="1">
    <source>
        <dbReference type="SAM" id="MobiDB-lite"/>
    </source>
</evidence>
<gene>
    <name evidence="2" type="ORF">CGI_10015871</name>
</gene>
<dbReference type="InParanoid" id="K1QI61"/>
<feature type="compositionally biased region" description="Basic and acidic residues" evidence="1">
    <location>
        <begin position="937"/>
        <end position="957"/>
    </location>
</feature>
<dbReference type="EMBL" id="JH816805">
    <property type="protein sequence ID" value="EKC28525.1"/>
    <property type="molecule type" value="Genomic_DNA"/>
</dbReference>
<feature type="region of interest" description="Disordered" evidence="1">
    <location>
        <begin position="130"/>
        <end position="153"/>
    </location>
</feature>